<feature type="compositionally biased region" description="Acidic residues" evidence="1">
    <location>
        <begin position="22"/>
        <end position="33"/>
    </location>
</feature>
<name>A0AA39EZJ5_9HYME</name>
<feature type="compositionally biased region" description="Basic and acidic residues" evidence="1">
    <location>
        <begin position="45"/>
        <end position="56"/>
    </location>
</feature>
<organism evidence="2 3">
    <name type="scientific">Microctonus aethiopoides</name>
    <dbReference type="NCBI Taxonomy" id="144406"/>
    <lineage>
        <taxon>Eukaryota</taxon>
        <taxon>Metazoa</taxon>
        <taxon>Ecdysozoa</taxon>
        <taxon>Arthropoda</taxon>
        <taxon>Hexapoda</taxon>
        <taxon>Insecta</taxon>
        <taxon>Pterygota</taxon>
        <taxon>Neoptera</taxon>
        <taxon>Endopterygota</taxon>
        <taxon>Hymenoptera</taxon>
        <taxon>Apocrita</taxon>
        <taxon>Ichneumonoidea</taxon>
        <taxon>Braconidae</taxon>
        <taxon>Euphorinae</taxon>
        <taxon>Microctonus</taxon>
    </lineage>
</organism>
<comment type="caution">
    <text evidence="2">The sequence shown here is derived from an EMBL/GenBank/DDBJ whole genome shotgun (WGS) entry which is preliminary data.</text>
</comment>
<accession>A0AA39EZJ5</accession>
<feature type="region of interest" description="Disordered" evidence="1">
    <location>
        <begin position="22"/>
        <end position="82"/>
    </location>
</feature>
<dbReference type="EMBL" id="JAQQBS010001423">
    <property type="protein sequence ID" value="KAK0160049.1"/>
    <property type="molecule type" value="Genomic_DNA"/>
</dbReference>
<evidence type="ECO:0000313" key="2">
    <source>
        <dbReference type="EMBL" id="KAK0160049.1"/>
    </source>
</evidence>
<proteinExistence type="predicted"/>
<protein>
    <submittedName>
        <fullName evidence="2">Uncharacterized protein</fullName>
    </submittedName>
</protein>
<gene>
    <name evidence="2" type="ORF">PV328_007494</name>
</gene>
<keyword evidence="3" id="KW-1185">Reference proteome</keyword>
<dbReference type="Proteomes" id="UP001168990">
    <property type="component" value="Unassembled WGS sequence"/>
</dbReference>
<evidence type="ECO:0000313" key="3">
    <source>
        <dbReference type="Proteomes" id="UP001168990"/>
    </source>
</evidence>
<reference evidence="2" key="2">
    <citation type="submission" date="2023-03" db="EMBL/GenBank/DDBJ databases">
        <authorList>
            <person name="Inwood S.N."/>
            <person name="Skelly J.G."/>
            <person name="Guhlin J."/>
            <person name="Harrop T.W.R."/>
            <person name="Goldson S.G."/>
            <person name="Dearden P.K."/>
        </authorList>
    </citation>
    <scope>NUCLEOTIDE SEQUENCE</scope>
    <source>
        <strain evidence="2">Irish</strain>
        <tissue evidence="2">Whole body</tissue>
    </source>
</reference>
<dbReference type="AlphaFoldDB" id="A0AA39EZJ5"/>
<sequence>MTELDKTKSKGQLVLLLALGYGDEDDDDDDDDGGGLSKLPTKKPLHADHADDKWDSSDMDDENDSIETKGENPTTLQSGRRYFPIKPEQSPKLAKIMNHIKLIWLEFMKMLEGTHWYDFTKTVLLIIDKTMECLNINDGN</sequence>
<reference evidence="2" key="1">
    <citation type="journal article" date="2023" name="bioRxiv">
        <title>Scaffold-level genome assemblies of two parasitoid biocontrol wasps reveal the parthenogenesis mechanism and an associated novel virus.</title>
        <authorList>
            <person name="Inwood S."/>
            <person name="Skelly J."/>
            <person name="Guhlin J."/>
            <person name="Harrop T."/>
            <person name="Goldson S."/>
            <person name="Dearden P."/>
        </authorList>
    </citation>
    <scope>NUCLEOTIDE SEQUENCE</scope>
    <source>
        <strain evidence="2">Irish</strain>
        <tissue evidence="2">Whole body</tissue>
    </source>
</reference>
<evidence type="ECO:0000256" key="1">
    <source>
        <dbReference type="SAM" id="MobiDB-lite"/>
    </source>
</evidence>